<dbReference type="InterPro" id="IPR011011">
    <property type="entry name" value="Znf_FYVE_PHD"/>
</dbReference>
<evidence type="ECO:0000313" key="8">
    <source>
        <dbReference type="Proteomes" id="UP000541444"/>
    </source>
</evidence>
<dbReference type="SUPFAM" id="SSF57903">
    <property type="entry name" value="FYVE/PHD zinc finger"/>
    <property type="match status" value="1"/>
</dbReference>
<feature type="compositionally biased region" description="Basic residues" evidence="5">
    <location>
        <begin position="67"/>
        <end position="76"/>
    </location>
</feature>
<name>A0A7J7NAW1_9MAGN</name>
<dbReference type="Pfam" id="PF00628">
    <property type="entry name" value="PHD"/>
    <property type="match status" value="1"/>
</dbReference>
<dbReference type="AlphaFoldDB" id="A0A7J7NAW1"/>
<organism evidence="7 8">
    <name type="scientific">Kingdonia uniflora</name>
    <dbReference type="NCBI Taxonomy" id="39325"/>
    <lineage>
        <taxon>Eukaryota</taxon>
        <taxon>Viridiplantae</taxon>
        <taxon>Streptophyta</taxon>
        <taxon>Embryophyta</taxon>
        <taxon>Tracheophyta</taxon>
        <taxon>Spermatophyta</taxon>
        <taxon>Magnoliopsida</taxon>
        <taxon>Ranunculales</taxon>
        <taxon>Circaeasteraceae</taxon>
        <taxon>Kingdonia</taxon>
    </lineage>
</organism>
<keyword evidence="2 4" id="KW-0863">Zinc-finger</keyword>
<evidence type="ECO:0000256" key="2">
    <source>
        <dbReference type="ARBA" id="ARBA00022771"/>
    </source>
</evidence>
<dbReference type="InterPro" id="IPR001965">
    <property type="entry name" value="Znf_PHD"/>
</dbReference>
<evidence type="ECO:0000313" key="7">
    <source>
        <dbReference type="EMBL" id="KAF6164160.1"/>
    </source>
</evidence>
<dbReference type="PROSITE" id="PS50016">
    <property type="entry name" value="ZF_PHD_2"/>
    <property type="match status" value="1"/>
</dbReference>
<accession>A0A7J7NAW1</accession>
<feature type="region of interest" description="Disordered" evidence="5">
    <location>
        <begin position="1"/>
        <end position="76"/>
    </location>
</feature>
<keyword evidence="8" id="KW-1185">Reference proteome</keyword>
<gene>
    <name evidence="7" type="ORF">GIB67_010130</name>
</gene>
<evidence type="ECO:0000256" key="4">
    <source>
        <dbReference type="PROSITE-ProRule" id="PRU00146"/>
    </source>
</evidence>
<keyword evidence="1" id="KW-0479">Metal-binding</keyword>
<sequence length="285" mass="32845">MWGKKISDSDGEEDYNFEDEDEDDEDKEFMLEEKRKRKSKVPKKLSKRKRSAKRVMSSDDDFQSEKCKKKTKRRKKGSTMTRDLDFVCSGSSDLDCMVYDEKKELLREAKFFCGPLNTSFRNLSLLKTPLDQGVANCQQERRRRKGKEKLNELQDDSRKQVCGICLSEEGNRTVRGTLNSCMQTEIYQLTEEELIRLVCVECQQDGDDSVMPLCDICDSPAHTYCVGLGRNVPEGNWYCRTCYLGSLNSDIQDPVVHKLNDPSFTHRTNRDETTTSHISVSIPII</sequence>
<evidence type="ECO:0000256" key="1">
    <source>
        <dbReference type="ARBA" id="ARBA00022723"/>
    </source>
</evidence>
<feature type="compositionally biased region" description="Acidic residues" evidence="5">
    <location>
        <begin position="9"/>
        <end position="27"/>
    </location>
</feature>
<evidence type="ECO:0000256" key="3">
    <source>
        <dbReference type="ARBA" id="ARBA00022833"/>
    </source>
</evidence>
<dbReference type="Gene3D" id="3.30.40.10">
    <property type="entry name" value="Zinc/RING finger domain, C3HC4 (zinc finger)"/>
    <property type="match status" value="1"/>
</dbReference>
<dbReference type="PANTHER" id="PTHR47177">
    <property type="entry name" value="F18C1.6 PROTEIN"/>
    <property type="match status" value="1"/>
</dbReference>
<dbReference type="GO" id="GO:0008270">
    <property type="term" value="F:zinc ion binding"/>
    <property type="evidence" value="ECO:0007669"/>
    <property type="project" value="UniProtKB-KW"/>
</dbReference>
<dbReference type="InterPro" id="IPR013083">
    <property type="entry name" value="Znf_RING/FYVE/PHD"/>
</dbReference>
<comment type="caution">
    <text evidence="7">The sequence shown here is derived from an EMBL/GenBank/DDBJ whole genome shotgun (WGS) entry which is preliminary data.</text>
</comment>
<feature type="domain" description="PHD-type" evidence="6">
    <location>
        <begin position="196"/>
        <end position="245"/>
    </location>
</feature>
<dbReference type="Proteomes" id="UP000541444">
    <property type="component" value="Unassembled WGS sequence"/>
</dbReference>
<dbReference type="SMART" id="SM00249">
    <property type="entry name" value="PHD"/>
    <property type="match status" value="1"/>
</dbReference>
<evidence type="ECO:0000259" key="6">
    <source>
        <dbReference type="PROSITE" id="PS50016"/>
    </source>
</evidence>
<feature type="compositionally biased region" description="Basic residues" evidence="5">
    <location>
        <begin position="35"/>
        <end position="53"/>
    </location>
</feature>
<reference evidence="7 8" key="1">
    <citation type="journal article" date="2020" name="IScience">
        <title>Genome Sequencing of the Endangered Kingdonia uniflora (Circaeasteraceae, Ranunculales) Reveals Potential Mechanisms of Evolutionary Specialization.</title>
        <authorList>
            <person name="Sun Y."/>
            <person name="Deng T."/>
            <person name="Zhang A."/>
            <person name="Moore M.J."/>
            <person name="Landis J.B."/>
            <person name="Lin N."/>
            <person name="Zhang H."/>
            <person name="Zhang X."/>
            <person name="Huang J."/>
            <person name="Zhang X."/>
            <person name="Sun H."/>
            <person name="Wang H."/>
        </authorList>
    </citation>
    <scope>NUCLEOTIDE SEQUENCE [LARGE SCALE GENOMIC DNA]</scope>
    <source>
        <strain evidence="7">TB1705</strain>
        <tissue evidence="7">Leaf</tissue>
    </source>
</reference>
<keyword evidence="3" id="KW-0862">Zinc</keyword>
<dbReference type="PANTHER" id="PTHR47177:SF3">
    <property type="entry name" value="F18C1.6 PROTEIN"/>
    <property type="match status" value="1"/>
</dbReference>
<dbReference type="EMBL" id="JACGCM010000938">
    <property type="protein sequence ID" value="KAF6164160.1"/>
    <property type="molecule type" value="Genomic_DNA"/>
</dbReference>
<dbReference type="OrthoDB" id="8062037at2759"/>
<dbReference type="InterPro" id="IPR019787">
    <property type="entry name" value="Znf_PHD-finger"/>
</dbReference>
<protein>
    <recommendedName>
        <fullName evidence="6">PHD-type domain-containing protein</fullName>
    </recommendedName>
</protein>
<evidence type="ECO:0000256" key="5">
    <source>
        <dbReference type="SAM" id="MobiDB-lite"/>
    </source>
</evidence>
<proteinExistence type="predicted"/>